<dbReference type="GO" id="GO:0032259">
    <property type="term" value="P:methylation"/>
    <property type="evidence" value="ECO:0007669"/>
    <property type="project" value="UniProtKB-KW"/>
</dbReference>
<name>A0ABX2JAG9_9HYPH</name>
<evidence type="ECO:0000313" key="2">
    <source>
        <dbReference type="EMBL" id="NTF39711.1"/>
    </source>
</evidence>
<evidence type="ECO:0000313" key="3">
    <source>
        <dbReference type="Proteomes" id="UP000822331"/>
    </source>
</evidence>
<dbReference type="RefSeq" id="WP_065699071.1">
    <property type="nucleotide sequence ID" value="NZ_CP049209.1"/>
</dbReference>
<gene>
    <name evidence="2" type="ORF">G6L72_23760</name>
</gene>
<dbReference type="InterPro" id="IPR013216">
    <property type="entry name" value="Methyltransf_11"/>
</dbReference>
<keyword evidence="3" id="KW-1185">Reference proteome</keyword>
<comment type="caution">
    <text evidence="2">The sequence shown here is derived from an EMBL/GenBank/DDBJ whole genome shotgun (WGS) entry which is preliminary data.</text>
</comment>
<dbReference type="EMBL" id="JAAMCP010000016">
    <property type="protein sequence ID" value="NTF39711.1"/>
    <property type="molecule type" value="Genomic_DNA"/>
</dbReference>
<accession>A0ABX2JAG9</accession>
<proteinExistence type="predicted"/>
<dbReference type="GO" id="GO:0008168">
    <property type="term" value="F:methyltransferase activity"/>
    <property type="evidence" value="ECO:0007669"/>
    <property type="project" value="UniProtKB-KW"/>
</dbReference>
<sequence>MTMAHALPFDIEDAYNLAASHYDVWKWQNFWRRREAPFVLDQIRSRYTATSGSSILDLGCGTGFYLSATQEMFQCSLGIDKSHEMLAVAHQRSPSSRLMHASVDKFHSTQSFDVIIATRMLSHLSDWEPALATAQRLLKRNGLLVITGVHSAHNYVHTRLPTAYGSVPTFTFKHDEREIFDCLLQRGFREPKVIEIEGDGHCGEMGASASGPVGWAAAMELA</sequence>
<dbReference type="CDD" id="cd02440">
    <property type="entry name" value="AdoMet_MTases"/>
    <property type="match status" value="1"/>
</dbReference>
<organism evidence="2 3">
    <name type="scientific">Agrobacterium rubi</name>
    <dbReference type="NCBI Taxonomy" id="28099"/>
    <lineage>
        <taxon>Bacteria</taxon>
        <taxon>Pseudomonadati</taxon>
        <taxon>Pseudomonadota</taxon>
        <taxon>Alphaproteobacteria</taxon>
        <taxon>Hyphomicrobiales</taxon>
        <taxon>Rhizobiaceae</taxon>
        <taxon>Rhizobium/Agrobacterium group</taxon>
        <taxon>Agrobacterium</taxon>
    </lineage>
</organism>
<keyword evidence="2" id="KW-0808">Transferase</keyword>
<protein>
    <submittedName>
        <fullName evidence="2">Class I SAM-dependent methyltransferase</fullName>
    </submittedName>
</protein>
<reference evidence="2 3" key="1">
    <citation type="journal article" date="2020" name="Science">
        <title>Unexpected conservation and global transmission of agrobacterial virulence plasmids.</title>
        <authorList>
            <person name="Weisberg A.J."/>
            <person name="Davis E.W. 2nd"/>
            <person name="Tabima J."/>
            <person name="Belcher M.S."/>
            <person name="Miller M."/>
            <person name="Kuo C.H."/>
            <person name="Loper J.E."/>
            <person name="Grunwald N.J."/>
            <person name="Putnam M.L."/>
            <person name="Chang J.H."/>
        </authorList>
    </citation>
    <scope>NUCLEOTIDE SEQUENCE [LARGE SCALE GENOMIC DNA]</scope>
    <source>
        <strain evidence="2 3">A19/93</strain>
    </source>
</reference>
<dbReference type="SUPFAM" id="SSF53335">
    <property type="entry name" value="S-adenosyl-L-methionine-dependent methyltransferases"/>
    <property type="match status" value="1"/>
</dbReference>
<dbReference type="PANTHER" id="PTHR43861:SF1">
    <property type="entry name" value="TRANS-ACONITATE 2-METHYLTRANSFERASE"/>
    <property type="match status" value="1"/>
</dbReference>
<dbReference type="InterPro" id="IPR029063">
    <property type="entry name" value="SAM-dependent_MTases_sf"/>
</dbReference>
<feature type="domain" description="Methyltransferase type 11" evidence="1">
    <location>
        <begin position="56"/>
        <end position="146"/>
    </location>
</feature>
<dbReference type="Gene3D" id="3.40.50.150">
    <property type="entry name" value="Vaccinia Virus protein VP39"/>
    <property type="match status" value="1"/>
</dbReference>
<keyword evidence="2" id="KW-0489">Methyltransferase</keyword>
<dbReference type="Proteomes" id="UP000822331">
    <property type="component" value="Unassembled WGS sequence"/>
</dbReference>
<dbReference type="Pfam" id="PF08241">
    <property type="entry name" value="Methyltransf_11"/>
    <property type="match status" value="1"/>
</dbReference>
<evidence type="ECO:0000259" key="1">
    <source>
        <dbReference type="Pfam" id="PF08241"/>
    </source>
</evidence>
<dbReference type="PANTHER" id="PTHR43861">
    <property type="entry name" value="TRANS-ACONITATE 2-METHYLTRANSFERASE-RELATED"/>
    <property type="match status" value="1"/>
</dbReference>